<dbReference type="Proteomes" id="UP000182993">
    <property type="component" value="Plasmid pTB1"/>
</dbReference>
<evidence type="ECO:0000313" key="2">
    <source>
        <dbReference type="EMBL" id="APD10439.1"/>
    </source>
</evidence>
<dbReference type="Pfam" id="PF11563">
    <property type="entry name" value="Protoglobin"/>
    <property type="match status" value="1"/>
</dbReference>
<organism evidence="2 3">
    <name type="scientific">Thermus brockianus</name>
    <dbReference type="NCBI Taxonomy" id="56956"/>
    <lineage>
        <taxon>Bacteria</taxon>
        <taxon>Thermotogati</taxon>
        <taxon>Deinococcota</taxon>
        <taxon>Deinococci</taxon>
        <taxon>Thermales</taxon>
        <taxon>Thermaceae</taxon>
        <taxon>Thermus</taxon>
    </lineage>
</organism>
<name>A0A1J0LYA1_THEBO</name>
<geneLocation type="plasmid" evidence="3">
    <name>ptb1</name>
</geneLocation>
<protein>
    <recommendedName>
        <fullName evidence="1">Globin-sensor domain-containing protein</fullName>
    </recommendedName>
</protein>
<sequence length="182" mass="20631">MDKDNGFFQGLAQRVLAEMPPEDRFSQADAEALARHKGALLALGDELVRAFYDTLFAHPPTARVFREGERPEREETLRRWWRRTVEGPFDLDYWAWQAYVGLVHLKRDVSNPMMLGHAAFVARFVADRLPEAAPSVNRLMATVAALIAEGYKEVYLKAAREITGQSKELLERSVRIAVEGMG</sequence>
<feature type="domain" description="Globin-sensor" evidence="1">
    <location>
        <begin position="24"/>
        <end position="146"/>
    </location>
</feature>
<dbReference type="InterPro" id="IPR009050">
    <property type="entry name" value="Globin-like_sf"/>
</dbReference>
<evidence type="ECO:0000259" key="1">
    <source>
        <dbReference type="Pfam" id="PF11563"/>
    </source>
</evidence>
<dbReference type="OrthoDB" id="187976at2"/>
<dbReference type="AlphaFoldDB" id="A0A1J0LYA1"/>
<dbReference type="KEGG" id="tbc:A0O31_02414"/>
<evidence type="ECO:0000313" key="3">
    <source>
        <dbReference type="Proteomes" id="UP000182993"/>
    </source>
</evidence>
<gene>
    <name evidence="2" type="ORF">A0O31_02414</name>
</gene>
<dbReference type="GO" id="GO:0020037">
    <property type="term" value="F:heme binding"/>
    <property type="evidence" value="ECO:0007669"/>
    <property type="project" value="InterPro"/>
</dbReference>
<dbReference type="InterPro" id="IPR012292">
    <property type="entry name" value="Globin/Proto"/>
</dbReference>
<dbReference type="EMBL" id="CP016313">
    <property type="protein sequence ID" value="APD10439.1"/>
    <property type="molecule type" value="Genomic_DNA"/>
</dbReference>
<accession>A0A1J0LYA1</accession>
<keyword evidence="2" id="KW-0614">Plasmid</keyword>
<dbReference type="SUPFAM" id="SSF46458">
    <property type="entry name" value="Globin-like"/>
    <property type="match status" value="1"/>
</dbReference>
<dbReference type="Gene3D" id="1.10.490.10">
    <property type="entry name" value="Globins"/>
    <property type="match status" value="1"/>
</dbReference>
<dbReference type="GO" id="GO:0019825">
    <property type="term" value="F:oxygen binding"/>
    <property type="evidence" value="ECO:0007669"/>
    <property type="project" value="InterPro"/>
</dbReference>
<reference evidence="3" key="1">
    <citation type="submission" date="2016-06" db="EMBL/GenBank/DDBJ databases">
        <title>Whole genome sequencing of Thermus brockianus strain GE-1.</title>
        <authorList>
            <person name="Schaefers C."/>
            <person name="Blank S."/>
            <person name="Wiebusch S."/>
            <person name="Elleuche S."/>
            <person name="Antranikian G."/>
        </authorList>
    </citation>
    <scope>NUCLEOTIDE SEQUENCE [LARGE SCALE GENOMIC DNA]</scope>
    <source>
        <strain evidence="3">GE-1</strain>
        <plasmid evidence="3">ptb1</plasmid>
    </source>
</reference>
<dbReference type="RefSeq" id="WP_071678126.1">
    <property type="nucleotide sequence ID" value="NZ_CP016313.1"/>
</dbReference>
<proteinExistence type="predicted"/>
<dbReference type="InterPro" id="IPR044398">
    <property type="entry name" value="Globin-sensor_dom"/>
</dbReference>